<keyword evidence="2" id="KW-0732">Signal</keyword>
<evidence type="ECO:0000256" key="1">
    <source>
        <dbReference type="SAM" id="MobiDB-lite"/>
    </source>
</evidence>
<gene>
    <name evidence="3" type="ORF">Micbo1qcDRAFT_174828</name>
</gene>
<dbReference type="OrthoDB" id="10007757at2759"/>
<dbReference type="Proteomes" id="UP000070501">
    <property type="component" value="Unassembled WGS sequence"/>
</dbReference>
<name>A0A136J3M1_9PEZI</name>
<dbReference type="InParanoid" id="A0A136J3M1"/>
<dbReference type="EMBL" id="KQ964249">
    <property type="protein sequence ID" value="KXJ91801.1"/>
    <property type="molecule type" value="Genomic_DNA"/>
</dbReference>
<feature type="chain" id="PRO_5007293476" evidence="2">
    <location>
        <begin position="21"/>
        <end position="432"/>
    </location>
</feature>
<proteinExistence type="predicted"/>
<protein>
    <submittedName>
        <fullName evidence="3">Uncharacterized protein</fullName>
    </submittedName>
</protein>
<organism evidence="3 4">
    <name type="scientific">Microdochium bolleyi</name>
    <dbReference type="NCBI Taxonomy" id="196109"/>
    <lineage>
        <taxon>Eukaryota</taxon>
        <taxon>Fungi</taxon>
        <taxon>Dikarya</taxon>
        <taxon>Ascomycota</taxon>
        <taxon>Pezizomycotina</taxon>
        <taxon>Sordariomycetes</taxon>
        <taxon>Xylariomycetidae</taxon>
        <taxon>Xylariales</taxon>
        <taxon>Microdochiaceae</taxon>
        <taxon>Microdochium</taxon>
    </lineage>
</organism>
<accession>A0A136J3M1</accession>
<keyword evidence="4" id="KW-1185">Reference proteome</keyword>
<reference evidence="4" key="1">
    <citation type="submission" date="2016-02" db="EMBL/GenBank/DDBJ databases">
        <title>Draft genome sequence of Microdochium bolleyi, a fungal endophyte of beachgrass.</title>
        <authorList>
            <consortium name="DOE Joint Genome Institute"/>
            <person name="David A.S."/>
            <person name="May G."/>
            <person name="Haridas S."/>
            <person name="Lim J."/>
            <person name="Wang M."/>
            <person name="Labutti K."/>
            <person name="Lipzen A."/>
            <person name="Barry K."/>
            <person name="Grigoriev I.V."/>
        </authorList>
    </citation>
    <scope>NUCLEOTIDE SEQUENCE [LARGE SCALE GENOMIC DNA]</scope>
    <source>
        <strain evidence="4">J235TASD1</strain>
    </source>
</reference>
<feature type="signal peptide" evidence="2">
    <location>
        <begin position="1"/>
        <end position="20"/>
    </location>
</feature>
<sequence>MIITLKNLTLVLSAAAAVEAAAVVYPELDERATSCAADNCFASAIIPPVFRPKVSSFCYKYLRKTPATTTVTSTVAGATTVAGPGTPCAATSTISDFPTKRYFTYRGTAPAPQRRAAATPAPEVLPALVQGCNNAGSLPAKISSACSCFLKGATTATVRTTVTSVSTTTTQACTATTTTKYVFATNVPAPSCGVATPVVGASGSITCAAAAAAQETNARFRIEGGTSEGTIFEDCIASGPKDITTPSGGTHSCDGTNNNANPSPGGTLTTQIDAAGLRDGFDFDGTYSSSFSDFFISRISTTSQTSNQFWGVLRDLTFTSRGGCQEYSSPGEGLWAFDAFAPNRVFLKLNPEYQVVAAGSTVSLTLTVRQADPNSGSLSPASGAAVGGQTSDASGSVQIQVPAEPGCYIYKATRSNSIASNSFYLTVLPASQ</sequence>
<evidence type="ECO:0000313" key="4">
    <source>
        <dbReference type="Proteomes" id="UP000070501"/>
    </source>
</evidence>
<feature type="region of interest" description="Disordered" evidence="1">
    <location>
        <begin position="246"/>
        <end position="265"/>
    </location>
</feature>
<evidence type="ECO:0000313" key="3">
    <source>
        <dbReference type="EMBL" id="KXJ91801.1"/>
    </source>
</evidence>
<evidence type="ECO:0000256" key="2">
    <source>
        <dbReference type="SAM" id="SignalP"/>
    </source>
</evidence>
<dbReference type="AlphaFoldDB" id="A0A136J3M1"/>